<dbReference type="GO" id="GO:0004803">
    <property type="term" value="F:transposase activity"/>
    <property type="evidence" value="ECO:0007669"/>
    <property type="project" value="InterPro"/>
</dbReference>
<evidence type="ECO:0000313" key="3">
    <source>
        <dbReference type="EMBL" id="GCC53723.1"/>
    </source>
</evidence>
<comment type="caution">
    <text evidence="3">The sequence shown here is derived from an EMBL/GenBank/DDBJ whole genome shotgun (WGS) entry which is preliminary data.</text>
</comment>
<dbReference type="InterPro" id="IPR002525">
    <property type="entry name" value="Transp_IS110-like_N"/>
</dbReference>
<evidence type="ECO:0000259" key="1">
    <source>
        <dbReference type="Pfam" id="PF01548"/>
    </source>
</evidence>
<dbReference type="EMBL" id="BHXQ01000018">
    <property type="protein sequence ID" value="GCC53723.1"/>
    <property type="molecule type" value="Genomic_DNA"/>
</dbReference>
<accession>A0A401UFP8</accession>
<feature type="domain" description="Transposase IS110-like N-terminal" evidence="1">
    <location>
        <begin position="17"/>
        <end position="158"/>
    </location>
</feature>
<dbReference type="NCBIfam" id="NF033542">
    <property type="entry name" value="transpos_IS110"/>
    <property type="match status" value="1"/>
</dbReference>
<dbReference type="InterPro" id="IPR003346">
    <property type="entry name" value="Transposase_20"/>
</dbReference>
<organism evidence="3 4">
    <name type="scientific">Chryseotalea sanaruensis</name>
    <dbReference type="NCBI Taxonomy" id="2482724"/>
    <lineage>
        <taxon>Bacteria</taxon>
        <taxon>Pseudomonadati</taxon>
        <taxon>Bacteroidota</taxon>
        <taxon>Cytophagia</taxon>
        <taxon>Cytophagales</taxon>
        <taxon>Chryseotaleaceae</taxon>
        <taxon>Chryseotalea</taxon>
    </lineage>
</organism>
<dbReference type="GO" id="GO:0006313">
    <property type="term" value="P:DNA transposition"/>
    <property type="evidence" value="ECO:0007669"/>
    <property type="project" value="InterPro"/>
</dbReference>
<dbReference type="PANTHER" id="PTHR33055">
    <property type="entry name" value="TRANSPOSASE FOR INSERTION SEQUENCE ELEMENT IS1111A"/>
    <property type="match status" value="1"/>
</dbReference>
<evidence type="ECO:0000313" key="4">
    <source>
        <dbReference type="Proteomes" id="UP000288227"/>
    </source>
</evidence>
<evidence type="ECO:0000259" key="2">
    <source>
        <dbReference type="Pfam" id="PF02371"/>
    </source>
</evidence>
<reference evidence="3 4" key="1">
    <citation type="submission" date="2018-11" db="EMBL/GenBank/DDBJ databases">
        <title>Chryseotalea sanarue gen. nov., sp., nov., a member of the family Cytophagaceae, isolated from a brackish lake in Hamamatsu Japan.</title>
        <authorList>
            <person name="Maejima Y."/>
            <person name="Iino T."/>
            <person name="Muraguchi Y."/>
            <person name="Fukuda K."/>
            <person name="Ohkuma M."/>
            <person name="Moriuchi R."/>
            <person name="Dohra H."/>
            <person name="Kimbara K."/>
            <person name="Shintani M."/>
        </authorList>
    </citation>
    <scope>NUCLEOTIDE SEQUENCE [LARGE SCALE GENOMIC DNA]</scope>
    <source>
        <strain evidence="3 4">Ys</strain>
    </source>
</reference>
<dbReference type="Proteomes" id="UP000288227">
    <property type="component" value="Unassembled WGS sequence"/>
</dbReference>
<gene>
    <name evidence="3" type="ORF">SanaruYs_39710</name>
</gene>
<dbReference type="InterPro" id="IPR047650">
    <property type="entry name" value="Transpos_IS110"/>
</dbReference>
<dbReference type="Pfam" id="PF01548">
    <property type="entry name" value="DEDD_Tnp_IS110"/>
    <property type="match status" value="1"/>
</dbReference>
<name>A0A401UFP8_9BACT</name>
<feature type="domain" description="Transposase IS116/IS110/IS902 C-terminal" evidence="2">
    <location>
        <begin position="217"/>
        <end position="302"/>
    </location>
</feature>
<keyword evidence="4" id="KW-1185">Reference proteome</keyword>
<protein>
    <submittedName>
        <fullName evidence="3">IS110 family transposase ISCaa7</fullName>
    </submittedName>
</protein>
<dbReference type="AlphaFoldDB" id="A0A401UFP8"/>
<dbReference type="Pfam" id="PF02371">
    <property type="entry name" value="Transposase_20"/>
    <property type="match status" value="1"/>
</dbReference>
<dbReference type="PANTHER" id="PTHR33055:SF3">
    <property type="entry name" value="PUTATIVE TRANSPOSASE FOR IS117-RELATED"/>
    <property type="match status" value="1"/>
</dbReference>
<proteinExistence type="predicted"/>
<dbReference type="GO" id="GO:0003677">
    <property type="term" value="F:DNA binding"/>
    <property type="evidence" value="ECO:0007669"/>
    <property type="project" value="InterPro"/>
</dbReference>
<sequence length="343" mass="39012">MKVMEKSEQTQSYSWILGIDVSKQSIDTCLIRSLDGQIFENKFNNNASGFRQLKQWCKQQQCECDATTLCCMEHTGLYTRLLVHYLVSREVAIWLESSLQIKRSQGLLRGKSDRIDAQRIARYAHVFQNKANVLEISTLTLEKLKDLQSNRKRLLTALQMLRTSTEELKQFDSSTGKLIDQTNREAVRGLEKSLEKVDDQILKFISEDESLKQKYDLMLSIKGVGKVLAAMLLVYTHGFNRLADGRKLACYSGVAPFVYESGSSIRGRTGVSKFANGDLKKVLHMAAISSAHHNPELKEYYERKVKEGKNKMSVINAVRNKLLHRIVAVVNRGTPYTPELKNS</sequence>